<accession>A0A916UH20</accession>
<evidence type="ECO:0000313" key="2">
    <source>
        <dbReference type="Proteomes" id="UP000641514"/>
    </source>
</evidence>
<organism evidence="1 2">
    <name type="scientific">Hoyosella rhizosphaerae</name>
    <dbReference type="NCBI Taxonomy" id="1755582"/>
    <lineage>
        <taxon>Bacteria</taxon>
        <taxon>Bacillati</taxon>
        <taxon>Actinomycetota</taxon>
        <taxon>Actinomycetes</taxon>
        <taxon>Mycobacteriales</taxon>
        <taxon>Hoyosellaceae</taxon>
        <taxon>Hoyosella</taxon>
    </lineage>
</organism>
<gene>
    <name evidence="1" type="ORF">GCM10011410_26730</name>
</gene>
<evidence type="ECO:0000313" key="1">
    <source>
        <dbReference type="EMBL" id="GGC72355.1"/>
    </source>
</evidence>
<dbReference type="EMBL" id="BMJH01000003">
    <property type="protein sequence ID" value="GGC72355.1"/>
    <property type="molecule type" value="Genomic_DNA"/>
</dbReference>
<proteinExistence type="predicted"/>
<reference evidence="1" key="1">
    <citation type="journal article" date="2014" name="Int. J. Syst. Evol. Microbiol.">
        <title>Complete genome sequence of Corynebacterium casei LMG S-19264T (=DSM 44701T), isolated from a smear-ripened cheese.</title>
        <authorList>
            <consortium name="US DOE Joint Genome Institute (JGI-PGF)"/>
            <person name="Walter F."/>
            <person name="Albersmeier A."/>
            <person name="Kalinowski J."/>
            <person name="Ruckert C."/>
        </authorList>
    </citation>
    <scope>NUCLEOTIDE SEQUENCE</scope>
    <source>
        <strain evidence="1">CGMCC 1.15478</strain>
    </source>
</reference>
<name>A0A916UH20_9ACTN</name>
<dbReference type="Proteomes" id="UP000641514">
    <property type="component" value="Unassembled WGS sequence"/>
</dbReference>
<reference evidence="1" key="2">
    <citation type="submission" date="2020-09" db="EMBL/GenBank/DDBJ databases">
        <authorList>
            <person name="Sun Q."/>
            <person name="Zhou Y."/>
        </authorList>
    </citation>
    <scope>NUCLEOTIDE SEQUENCE</scope>
    <source>
        <strain evidence="1">CGMCC 1.15478</strain>
    </source>
</reference>
<dbReference type="AlphaFoldDB" id="A0A916UH20"/>
<protein>
    <submittedName>
        <fullName evidence="1">Uncharacterized protein</fullName>
    </submittedName>
</protein>
<sequence length="59" mass="6420">MCATRLIVDSLSEGVCVLLLGFHSKFGTLGHVASCAAIYYRNALMSILVLRKMPCANEM</sequence>
<keyword evidence="2" id="KW-1185">Reference proteome</keyword>
<comment type="caution">
    <text evidence="1">The sequence shown here is derived from an EMBL/GenBank/DDBJ whole genome shotgun (WGS) entry which is preliminary data.</text>
</comment>